<dbReference type="SMART" id="SM00331">
    <property type="entry name" value="PP2C_SIG"/>
    <property type="match status" value="1"/>
</dbReference>
<dbReference type="InterPro" id="IPR011006">
    <property type="entry name" value="CheY-like_superfamily"/>
</dbReference>
<dbReference type="Gene3D" id="3.40.50.2300">
    <property type="match status" value="1"/>
</dbReference>
<dbReference type="PROSITE" id="PS50110">
    <property type="entry name" value="RESPONSE_REGULATORY"/>
    <property type="match status" value="1"/>
</dbReference>
<dbReference type="Pfam" id="PF07228">
    <property type="entry name" value="SpoIIE"/>
    <property type="match status" value="1"/>
</dbReference>
<dbReference type="SUPFAM" id="SSF52172">
    <property type="entry name" value="CheY-like"/>
    <property type="match status" value="1"/>
</dbReference>
<evidence type="ECO:0000259" key="3">
    <source>
        <dbReference type="PROSITE" id="PS50110"/>
    </source>
</evidence>
<dbReference type="Pfam" id="PF00072">
    <property type="entry name" value="Response_reg"/>
    <property type="match status" value="1"/>
</dbReference>
<proteinExistence type="predicted"/>
<dbReference type="GO" id="GO:0000160">
    <property type="term" value="P:phosphorelay signal transduction system"/>
    <property type="evidence" value="ECO:0007669"/>
    <property type="project" value="InterPro"/>
</dbReference>
<sequence>MDDMNGQKEILCIVDDEPQVLKALSRELEDFCSGLNLELRTYKGPGACKKALAEDASRTAVLISDLRMAEQSGSDFLLEVHRDYPDIELMLLTAYNDIQEIQKAISATLRALITKPWNPEILEAEIENALSIRRMRQDNREYIHKLNRHLDIAADFQKNLLETRIPDVKNARLELSYMPHQALRIGGDYYDVIKLDDNRFIAMLGDVTGQGIRPSFVTAMLKVISLSLGSPRQGDQVTTGGLMTFMNKRLCQVLQNASDILITFSIILIDTEHMSLSISNAGHLPVYTINSGGVTEHKIEGPAMGFSSGVQYQQKDIPLKHGDAVAVYTDGLLETKSKQSKINSEVIKKFFRMAVMDEDFNETFLKQLKLVRGEEDFHDDVTLLSVRV</sequence>
<evidence type="ECO:0000313" key="4">
    <source>
        <dbReference type="EMBL" id="AHC16462.1"/>
    </source>
</evidence>
<dbReference type="eggNOG" id="COG2208">
    <property type="taxonomic scope" value="Bacteria"/>
</dbReference>
<organism evidence="4 5">
    <name type="scientific">Salinispira pacifica</name>
    <dbReference type="NCBI Taxonomy" id="1307761"/>
    <lineage>
        <taxon>Bacteria</taxon>
        <taxon>Pseudomonadati</taxon>
        <taxon>Spirochaetota</taxon>
        <taxon>Spirochaetia</taxon>
        <taxon>Spirochaetales</taxon>
        <taxon>Spirochaetaceae</taxon>
        <taxon>Salinispira</taxon>
    </lineage>
</organism>
<dbReference type="InterPro" id="IPR052016">
    <property type="entry name" value="Bact_Sigma-Reg"/>
</dbReference>
<dbReference type="AlphaFoldDB" id="V5WKV9"/>
<evidence type="ECO:0000313" key="5">
    <source>
        <dbReference type="Proteomes" id="UP000018680"/>
    </source>
</evidence>
<feature type="modified residue" description="4-aspartylphosphate" evidence="2">
    <location>
        <position position="65"/>
    </location>
</feature>
<dbReference type="KEGG" id="slr:L21SP2_3120"/>
<accession>V5WKV9</accession>
<dbReference type="PANTHER" id="PTHR43156:SF2">
    <property type="entry name" value="STAGE II SPORULATION PROTEIN E"/>
    <property type="match status" value="1"/>
</dbReference>
<dbReference type="GO" id="GO:0016791">
    <property type="term" value="F:phosphatase activity"/>
    <property type="evidence" value="ECO:0007669"/>
    <property type="project" value="TreeGrafter"/>
</dbReference>
<keyword evidence="1" id="KW-0378">Hydrolase</keyword>
<feature type="domain" description="Response regulatory" evidence="3">
    <location>
        <begin position="10"/>
        <end position="130"/>
    </location>
</feature>
<dbReference type="HOGENOM" id="CLU_000445_43_7_12"/>
<evidence type="ECO:0000256" key="1">
    <source>
        <dbReference type="ARBA" id="ARBA00022801"/>
    </source>
</evidence>
<keyword evidence="2" id="KW-0597">Phosphoprotein</keyword>
<dbReference type="PATRIC" id="fig|1307761.3.peg.3109"/>
<dbReference type="SMART" id="SM00448">
    <property type="entry name" value="REC"/>
    <property type="match status" value="1"/>
</dbReference>
<protein>
    <submittedName>
        <fullName evidence="4">Serine phosphatase RsbU, regulator of sigma subunit</fullName>
    </submittedName>
</protein>
<dbReference type="InterPro" id="IPR001932">
    <property type="entry name" value="PPM-type_phosphatase-like_dom"/>
</dbReference>
<dbReference type="InterPro" id="IPR001789">
    <property type="entry name" value="Sig_transdc_resp-reg_receiver"/>
</dbReference>
<dbReference type="STRING" id="1307761.L21SP2_3120"/>
<keyword evidence="5" id="KW-1185">Reference proteome</keyword>
<dbReference type="Proteomes" id="UP000018680">
    <property type="component" value="Chromosome"/>
</dbReference>
<evidence type="ECO:0000256" key="2">
    <source>
        <dbReference type="PROSITE-ProRule" id="PRU00169"/>
    </source>
</evidence>
<gene>
    <name evidence="4" type="ORF">L21SP2_3120</name>
</gene>
<name>V5WKV9_9SPIO</name>
<dbReference type="PANTHER" id="PTHR43156">
    <property type="entry name" value="STAGE II SPORULATION PROTEIN E-RELATED"/>
    <property type="match status" value="1"/>
</dbReference>
<dbReference type="Gene3D" id="3.60.40.10">
    <property type="entry name" value="PPM-type phosphatase domain"/>
    <property type="match status" value="1"/>
</dbReference>
<dbReference type="InterPro" id="IPR036457">
    <property type="entry name" value="PPM-type-like_dom_sf"/>
</dbReference>
<dbReference type="OrthoDB" id="369918at2"/>
<dbReference type="EMBL" id="CP006939">
    <property type="protein sequence ID" value="AHC16462.1"/>
    <property type="molecule type" value="Genomic_DNA"/>
</dbReference>
<dbReference type="eggNOG" id="COG3437">
    <property type="taxonomic scope" value="Bacteria"/>
</dbReference>
<reference evidence="4 5" key="1">
    <citation type="journal article" date="2015" name="Stand. Genomic Sci.">
        <title>Complete genome sequence and description of Salinispira pacifica gen. nov., sp. nov., a novel spirochaete isolated form a hypersaline microbial mat.</title>
        <authorList>
            <person name="Ben Hania W."/>
            <person name="Joseph M."/>
            <person name="Schumann P."/>
            <person name="Bunk B."/>
            <person name="Fiebig A."/>
            <person name="Sproer C."/>
            <person name="Klenk H.P."/>
            <person name="Fardeau M.L."/>
            <person name="Spring S."/>
        </authorList>
    </citation>
    <scope>NUCLEOTIDE SEQUENCE [LARGE SCALE GENOMIC DNA]</scope>
    <source>
        <strain evidence="4 5">L21-RPul-D2</strain>
    </source>
</reference>